<dbReference type="AlphaFoldDB" id="A0A942TDI1"/>
<keyword evidence="1" id="KW-0812">Transmembrane</keyword>
<organism evidence="2 3">
    <name type="scientific">Lederbergia citri</name>
    <dbReference type="NCBI Taxonomy" id="2833580"/>
    <lineage>
        <taxon>Bacteria</taxon>
        <taxon>Bacillati</taxon>
        <taxon>Bacillota</taxon>
        <taxon>Bacilli</taxon>
        <taxon>Bacillales</taxon>
        <taxon>Bacillaceae</taxon>
        <taxon>Lederbergia</taxon>
    </lineage>
</organism>
<sequence length="215" mass="24338">MYAKNKKVLVYSTLFATVLVLLLFATGLPYYWSGIKAIADNTTDFSVERSHKIKGEYSIPIDLSKLESNLGKELYNDGTHRIYVSFVDNSGDVSSGGFRIGFRFSGEYSFSHATLISGVQHSREANNSFSSNMSAKMTSEHNGKLYHCPIFSESGINYKDGDEFGFYIFPTSAYEDHDISLNEKGIVNITVTDLYKNDWSKNNILYKEEPDEYRN</sequence>
<dbReference type="Proteomes" id="UP000681414">
    <property type="component" value="Unassembled WGS sequence"/>
</dbReference>
<dbReference type="RefSeq" id="WP_213123469.1">
    <property type="nucleotide sequence ID" value="NZ_JAGYPG010000001.1"/>
</dbReference>
<keyword evidence="3" id="KW-1185">Reference proteome</keyword>
<feature type="transmembrane region" description="Helical" evidence="1">
    <location>
        <begin position="9"/>
        <end position="32"/>
    </location>
</feature>
<accession>A0A942TDI1</accession>
<comment type="caution">
    <text evidence="2">The sequence shown here is derived from an EMBL/GenBank/DDBJ whole genome shotgun (WGS) entry which is preliminary data.</text>
</comment>
<reference evidence="2 3" key="1">
    <citation type="submission" date="2021-05" db="EMBL/GenBank/DDBJ databases">
        <title>Novel Bacillus species.</title>
        <authorList>
            <person name="Liu G."/>
        </authorList>
    </citation>
    <scope>NUCLEOTIDE SEQUENCE [LARGE SCALE GENOMIC DNA]</scope>
    <source>
        <strain evidence="3">FJAT-49780</strain>
    </source>
</reference>
<proteinExistence type="predicted"/>
<evidence type="ECO:0000313" key="3">
    <source>
        <dbReference type="Proteomes" id="UP000681414"/>
    </source>
</evidence>
<protein>
    <submittedName>
        <fullName evidence="2">Uncharacterized protein</fullName>
    </submittedName>
</protein>
<gene>
    <name evidence="2" type="ORF">KHA97_04170</name>
</gene>
<evidence type="ECO:0000256" key="1">
    <source>
        <dbReference type="SAM" id="Phobius"/>
    </source>
</evidence>
<keyword evidence="1" id="KW-0472">Membrane</keyword>
<evidence type="ECO:0000313" key="2">
    <source>
        <dbReference type="EMBL" id="MBS4194272.1"/>
    </source>
</evidence>
<keyword evidence="1" id="KW-1133">Transmembrane helix</keyword>
<dbReference type="EMBL" id="JAGYPG010000001">
    <property type="protein sequence ID" value="MBS4194272.1"/>
    <property type="molecule type" value="Genomic_DNA"/>
</dbReference>
<name>A0A942TDI1_9BACI</name>